<organism evidence="2 3">
    <name type="scientific">Larinioides sclopetarius</name>
    <dbReference type="NCBI Taxonomy" id="280406"/>
    <lineage>
        <taxon>Eukaryota</taxon>
        <taxon>Metazoa</taxon>
        <taxon>Ecdysozoa</taxon>
        <taxon>Arthropoda</taxon>
        <taxon>Chelicerata</taxon>
        <taxon>Arachnida</taxon>
        <taxon>Araneae</taxon>
        <taxon>Araneomorphae</taxon>
        <taxon>Entelegynae</taxon>
        <taxon>Araneoidea</taxon>
        <taxon>Araneidae</taxon>
        <taxon>Larinioides</taxon>
    </lineage>
</organism>
<feature type="region of interest" description="Disordered" evidence="1">
    <location>
        <begin position="39"/>
        <end position="66"/>
    </location>
</feature>
<reference evidence="2 3" key="1">
    <citation type="submission" date="2024-04" db="EMBL/GenBank/DDBJ databases">
        <authorList>
            <person name="Rising A."/>
            <person name="Reimegard J."/>
            <person name="Sonavane S."/>
            <person name="Akerstrom W."/>
            <person name="Nylinder S."/>
            <person name="Hedman E."/>
            <person name="Kallberg Y."/>
        </authorList>
    </citation>
    <scope>NUCLEOTIDE SEQUENCE [LARGE SCALE GENOMIC DNA]</scope>
</reference>
<sequence>MLQETKRDLTLLLTLTDEPDESTTSLTVSGSELLSRLTNPELLPALQQPPSSPAPTPDLSPQSSIK</sequence>
<comment type="caution">
    <text evidence="2">The sequence shown here is derived from an EMBL/GenBank/DDBJ whole genome shotgun (WGS) entry which is preliminary data.</text>
</comment>
<keyword evidence="3" id="KW-1185">Reference proteome</keyword>
<evidence type="ECO:0000313" key="3">
    <source>
        <dbReference type="Proteomes" id="UP001497382"/>
    </source>
</evidence>
<name>A0AAV2BAB3_9ARAC</name>
<dbReference type="AlphaFoldDB" id="A0AAV2BAB3"/>
<protein>
    <submittedName>
        <fullName evidence="2">Uncharacterized protein</fullName>
    </submittedName>
</protein>
<gene>
    <name evidence="2" type="ORF">LARSCL_LOCUS18026</name>
</gene>
<proteinExistence type="predicted"/>
<evidence type="ECO:0000256" key="1">
    <source>
        <dbReference type="SAM" id="MobiDB-lite"/>
    </source>
</evidence>
<feature type="compositionally biased region" description="Low complexity" evidence="1">
    <location>
        <begin position="40"/>
        <end position="49"/>
    </location>
</feature>
<evidence type="ECO:0000313" key="2">
    <source>
        <dbReference type="EMBL" id="CAL1293126.1"/>
    </source>
</evidence>
<dbReference type="EMBL" id="CAXIEN010000320">
    <property type="protein sequence ID" value="CAL1293126.1"/>
    <property type="molecule type" value="Genomic_DNA"/>
</dbReference>
<dbReference type="Proteomes" id="UP001497382">
    <property type="component" value="Unassembled WGS sequence"/>
</dbReference>
<accession>A0AAV2BAB3</accession>